<name>A0A0B7AZK8_9EUPU</name>
<accession>A0A0B7AZK8</accession>
<organism evidence="3">
    <name type="scientific">Arion vulgaris</name>
    <dbReference type="NCBI Taxonomy" id="1028688"/>
    <lineage>
        <taxon>Eukaryota</taxon>
        <taxon>Metazoa</taxon>
        <taxon>Spiralia</taxon>
        <taxon>Lophotrochozoa</taxon>
        <taxon>Mollusca</taxon>
        <taxon>Gastropoda</taxon>
        <taxon>Heterobranchia</taxon>
        <taxon>Euthyneura</taxon>
        <taxon>Panpulmonata</taxon>
        <taxon>Eupulmonata</taxon>
        <taxon>Stylommatophora</taxon>
        <taxon>Helicina</taxon>
        <taxon>Arionoidea</taxon>
        <taxon>Arionidae</taxon>
        <taxon>Arion</taxon>
    </lineage>
</organism>
<evidence type="ECO:0000313" key="1">
    <source>
        <dbReference type="EMBL" id="CEK85316.1"/>
    </source>
</evidence>
<dbReference type="EMBL" id="HACG01038455">
    <property type="protein sequence ID" value="CEK85320.1"/>
    <property type="molecule type" value="Transcribed_RNA"/>
</dbReference>
<proteinExistence type="predicted"/>
<sequence length="69" mass="8041">MSQHLMRSSSCSRNIFSFVSILCMRQHKFWYTLRSETLMSAPCGVINVPKSAVESFERNQKVQQCRPSR</sequence>
<gene>
    <name evidence="3" type="primary">ORF147474</name>
    <name evidence="1" type="synonym">ORF147438</name>
    <name evidence="2" type="synonym">ORF147464</name>
</gene>
<protein>
    <submittedName>
        <fullName evidence="3">Uncharacterized protein</fullName>
    </submittedName>
</protein>
<dbReference type="EMBL" id="HACG01038454">
    <property type="protein sequence ID" value="CEK85319.1"/>
    <property type="molecule type" value="Transcribed_RNA"/>
</dbReference>
<reference evidence="3" key="1">
    <citation type="submission" date="2014-12" db="EMBL/GenBank/DDBJ databases">
        <title>Insight into the proteome of Arion vulgaris.</title>
        <authorList>
            <person name="Aradska J."/>
            <person name="Bulat T."/>
            <person name="Smidak R."/>
            <person name="Sarate P."/>
            <person name="Gangsoo J."/>
            <person name="Sialana F."/>
            <person name="Bilban M."/>
            <person name="Lubec G."/>
        </authorList>
    </citation>
    <scope>NUCLEOTIDE SEQUENCE</scope>
    <source>
        <tissue evidence="3">Skin</tissue>
    </source>
</reference>
<evidence type="ECO:0000313" key="3">
    <source>
        <dbReference type="EMBL" id="CEK85320.1"/>
    </source>
</evidence>
<evidence type="ECO:0000313" key="2">
    <source>
        <dbReference type="EMBL" id="CEK85319.1"/>
    </source>
</evidence>
<dbReference type="AlphaFoldDB" id="A0A0B7AZK8"/>
<dbReference type="EMBL" id="HACG01038451">
    <property type="protein sequence ID" value="CEK85316.1"/>
    <property type="molecule type" value="Transcribed_RNA"/>
</dbReference>